<feature type="domain" description="PX" evidence="2">
    <location>
        <begin position="304"/>
        <end position="423"/>
    </location>
</feature>
<reference evidence="4" key="3">
    <citation type="submission" date="2025-09" db="UniProtKB">
        <authorList>
            <consortium name="Ensembl"/>
        </authorList>
    </citation>
    <scope>IDENTIFICATION</scope>
</reference>
<dbReference type="SMART" id="SM00312">
    <property type="entry name" value="PX"/>
    <property type="match status" value="1"/>
</dbReference>
<sequence>EITFWNFIKNHLSKDEIERFENLTNIRSDIGRGRAWLRCSLNEHSLERYFYIFLSDPDILRQYYEEEALLLDDEISSTLPSMAAGLASIYFSINFDVASLDGSAIKPSSSSLHMEEIVSPTRESATPSVGTHTSSGTHASESELRQTLIVTLQAKDEILEKNRSMRKLLEAEMLQTSSLRKENGKLLEEVARGKMAQVEAGRENEVLRSQLKKYVSAVQTMSVEDVSGGEEVYERKLVEMAGMHAELVEFNEHIHTRLKSAINLLRYMRSELVDLRGPMPTDDLVGRIEADDIIGILESSSSPARISVWMPSVLLKGRGPDASHFYQVFIRAGDDEWNVYRRYSEFHEFHLQIAKKFPVVETFNFPPKKLVGNKSRQFVEERRRSLQSYIRLMINNIIRNHEKIISNPTKTTLVTLLPFFSET</sequence>
<evidence type="ECO:0000313" key="4">
    <source>
        <dbReference type="Ensembl" id="ENSCINP00000027235.2"/>
    </source>
</evidence>
<dbReference type="InterPro" id="IPR001683">
    <property type="entry name" value="PX_dom"/>
</dbReference>
<dbReference type="FunCoup" id="F7B7M7">
    <property type="interactions" value="80"/>
</dbReference>
<dbReference type="PANTHER" id="PTHR47194">
    <property type="entry name" value="SORTING NEXIN-29-RELATED"/>
    <property type="match status" value="1"/>
</dbReference>
<dbReference type="InterPro" id="IPR037213">
    <property type="entry name" value="Run_dom_sf"/>
</dbReference>
<dbReference type="InterPro" id="IPR004012">
    <property type="entry name" value="Run_dom"/>
</dbReference>
<dbReference type="Pfam" id="PF00787">
    <property type="entry name" value="PX"/>
    <property type="match status" value="1"/>
</dbReference>
<dbReference type="PROSITE" id="PS50826">
    <property type="entry name" value="RUN"/>
    <property type="match status" value="1"/>
</dbReference>
<dbReference type="Gene3D" id="3.30.1520.10">
    <property type="entry name" value="Phox-like domain"/>
    <property type="match status" value="1"/>
</dbReference>
<dbReference type="PROSITE" id="PS50195">
    <property type="entry name" value="PX"/>
    <property type="match status" value="1"/>
</dbReference>
<evidence type="ECO:0000256" key="1">
    <source>
        <dbReference type="SAM" id="MobiDB-lite"/>
    </source>
</evidence>
<dbReference type="SUPFAM" id="SSF140741">
    <property type="entry name" value="RUN domain-like"/>
    <property type="match status" value="1"/>
</dbReference>
<name>F7B7M7_CIOIN</name>
<proteinExistence type="predicted"/>
<dbReference type="SMART" id="SM00593">
    <property type="entry name" value="RUN"/>
    <property type="match status" value="1"/>
</dbReference>
<reference evidence="5" key="1">
    <citation type="journal article" date="2002" name="Science">
        <title>The draft genome of Ciona intestinalis: insights into chordate and vertebrate origins.</title>
        <authorList>
            <person name="Dehal P."/>
            <person name="Satou Y."/>
            <person name="Campbell R.K."/>
            <person name="Chapman J."/>
            <person name="Degnan B."/>
            <person name="De Tomaso A."/>
            <person name="Davidson B."/>
            <person name="Di Gregorio A."/>
            <person name="Gelpke M."/>
            <person name="Goodstein D.M."/>
            <person name="Harafuji N."/>
            <person name="Hastings K.E."/>
            <person name="Ho I."/>
            <person name="Hotta K."/>
            <person name="Huang W."/>
            <person name="Kawashima T."/>
            <person name="Lemaire P."/>
            <person name="Martinez D."/>
            <person name="Meinertzhagen I.A."/>
            <person name="Necula S."/>
            <person name="Nonaka M."/>
            <person name="Putnam N."/>
            <person name="Rash S."/>
            <person name="Saiga H."/>
            <person name="Satake M."/>
            <person name="Terry A."/>
            <person name="Yamada L."/>
            <person name="Wang H.G."/>
            <person name="Awazu S."/>
            <person name="Azumi K."/>
            <person name="Boore J."/>
            <person name="Branno M."/>
            <person name="Chin-Bow S."/>
            <person name="DeSantis R."/>
            <person name="Doyle S."/>
            <person name="Francino P."/>
            <person name="Keys D.N."/>
            <person name="Haga S."/>
            <person name="Hayashi H."/>
            <person name="Hino K."/>
            <person name="Imai K.S."/>
            <person name="Inaba K."/>
            <person name="Kano S."/>
            <person name="Kobayashi K."/>
            <person name="Kobayashi M."/>
            <person name="Lee B.I."/>
            <person name="Makabe K.W."/>
            <person name="Manohar C."/>
            <person name="Matassi G."/>
            <person name="Medina M."/>
            <person name="Mochizuki Y."/>
            <person name="Mount S."/>
            <person name="Morishita T."/>
            <person name="Miura S."/>
            <person name="Nakayama A."/>
            <person name="Nishizaka S."/>
            <person name="Nomoto H."/>
            <person name="Ohta F."/>
            <person name="Oishi K."/>
            <person name="Rigoutsos I."/>
            <person name="Sano M."/>
            <person name="Sasaki A."/>
            <person name="Sasakura Y."/>
            <person name="Shoguchi E."/>
            <person name="Shin-i T."/>
            <person name="Spagnuolo A."/>
            <person name="Stainier D."/>
            <person name="Suzuki M.M."/>
            <person name="Tassy O."/>
            <person name="Takatori N."/>
            <person name="Tokuoka M."/>
            <person name="Yagi K."/>
            <person name="Yoshizaki F."/>
            <person name="Wada S."/>
            <person name="Zhang C."/>
            <person name="Hyatt P.D."/>
            <person name="Larimer F."/>
            <person name="Detter C."/>
            <person name="Doggett N."/>
            <person name="Glavina T."/>
            <person name="Hawkins T."/>
            <person name="Richardson P."/>
            <person name="Lucas S."/>
            <person name="Kohara Y."/>
            <person name="Levine M."/>
            <person name="Satoh N."/>
            <person name="Rokhsar D.S."/>
        </authorList>
    </citation>
    <scope>NUCLEOTIDE SEQUENCE [LARGE SCALE GENOMIC DNA]</scope>
</reference>
<dbReference type="Pfam" id="PF02759">
    <property type="entry name" value="RUN"/>
    <property type="match status" value="1"/>
</dbReference>
<dbReference type="CDD" id="cd07277">
    <property type="entry name" value="PX_RUN"/>
    <property type="match status" value="1"/>
</dbReference>
<dbReference type="STRING" id="7719.ENSCINP00000027235"/>
<evidence type="ECO:0000313" key="5">
    <source>
        <dbReference type="Proteomes" id="UP000008144"/>
    </source>
</evidence>
<dbReference type="SUPFAM" id="SSF64268">
    <property type="entry name" value="PX domain"/>
    <property type="match status" value="1"/>
</dbReference>
<dbReference type="InterPro" id="IPR037916">
    <property type="entry name" value="SNX29_PX"/>
</dbReference>
<reference evidence="4" key="2">
    <citation type="submission" date="2025-08" db="UniProtKB">
        <authorList>
            <consortium name="Ensembl"/>
        </authorList>
    </citation>
    <scope>IDENTIFICATION</scope>
</reference>
<dbReference type="HOGENOM" id="CLU_020563_1_1_1"/>
<dbReference type="AlphaFoldDB" id="F7B7M7"/>
<evidence type="ECO:0000259" key="2">
    <source>
        <dbReference type="PROSITE" id="PS50195"/>
    </source>
</evidence>
<dbReference type="Proteomes" id="UP000008144">
    <property type="component" value="Unassembled WGS sequence"/>
</dbReference>
<feature type="compositionally biased region" description="Polar residues" evidence="1">
    <location>
        <begin position="121"/>
        <end position="139"/>
    </location>
</feature>
<feature type="region of interest" description="Disordered" evidence="1">
    <location>
        <begin position="119"/>
        <end position="141"/>
    </location>
</feature>
<keyword evidence="5" id="KW-1185">Reference proteome</keyword>
<dbReference type="InParanoid" id="F7B7M7"/>
<dbReference type="GO" id="GO:0035091">
    <property type="term" value="F:phosphatidylinositol binding"/>
    <property type="evidence" value="ECO:0007669"/>
    <property type="project" value="InterPro"/>
</dbReference>
<evidence type="ECO:0000259" key="3">
    <source>
        <dbReference type="PROSITE" id="PS50826"/>
    </source>
</evidence>
<feature type="domain" description="RUN" evidence="3">
    <location>
        <begin position="1"/>
        <end position="98"/>
    </location>
</feature>
<dbReference type="InterPro" id="IPR036871">
    <property type="entry name" value="PX_dom_sf"/>
</dbReference>
<dbReference type="Gene3D" id="1.20.58.900">
    <property type="match status" value="1"/>
</dbReference>
<dbReference type="PANTHER" id="PTHR47194:SF3">
    <property type="entry name" value="SORTING NEXIN 29"/>
    <property type="match status" value="1"/>
</dbReference>
<accession>F7B7M7</accession>
<organism evidence="4 5">
    <name type="scientific">Ciona intestinalis</name>
    <name type="common">Transparent sea squirt</name>
    <name type="synonym">Ascidia intestinalis</name>
    <dbReference type="NCBI Taxonomy" id="7719"/>
    <lineage>
        <taxon>Eukaryota</taxon>
        <taxon>Metazoa</taxon>
        <taxon>Chordata</taxon>
        <taxon>Tunicata</taxon>
        <taxon>Ascidiacea</taxon>
        <taxon>Phlebobranchia</taxon>
        <taxon>Cionidae</taxon>
        <taxon>Ciona</taxon>
    </lineage>
</organism>
<evidence type="ECO:0008006" key="6">
    <source>
        <dbReference type="Google" id="ProtNLM"/>
    </source>
</evidence>
<dbReference type="Ensembl" id="ENSCINT00000027481.2">
    <property type="protein sequence ID" value="ENSCINP00000027235.2"/>
    <property type="gene ID" value="ENSCING00000015325.2"/>
</dbReference>
<protein>
    <recommendedName>
        <fullName evidence="6">PX domain-containing protein</fullName>
    </recommendedName>
</protein>
<dbReference type="GeneTree" id="ENSGT00940000175582"/>
<dbReference type="OMA" id="TIPHVKL"/>